<evidence type="ECO:0000313" key="2">
    <source>
        <dbReference type="Proteomes" id="UP000515151"/>
    </source>
</evidence>
<sequence length="289" mass="32138">MDRSKELKFLGVQGIRVESALILKQAHRSFILTTLTLVLPLCGLILFHSHVSQPLLATLVHLDLDVSWTSKEWAVVMAAHFLLLLCICLFLFLTTAVVSFTVATLYSSGKPFFSLLVWCLIDAIKILDDKVLTFLSIVSIIGSFIMAPVYVPLVWYLVNIVTVLEPGYGIDAIGEALYPLTGRELMGSMLVLGYFIIGGVISRMSHLVETNGATLGTFVLGQPIQAILYLVLLLVVVLVNVFWSIVLSVFYHVCKSYQNANLPLDSSDIFYHVCNSYRSQPVSTRQRHI</sequence>
<reference evidence="3" key="2">
    <citation type="submission" date="2025-08" db="UniProtKB">
        <authorList>
            <consortium name="RefSeq"/>
        </authorList>
    </citation>
    <scope>IDENTIFICATION</scope>
    <source>
        <tissue evidence="3">Leaf</tissue>
    </source>
</reference>
<reference evidence="2" key="1">
    <citation type="journal article" date="2020" name="Plant Biotechnol. J.">
        <title>The pomegranate (Punica granatum L.) draft genome dissects genetic divergence between soft- and hard-seeded cultivars.</title>
        <authorList>
            <person name="Luo X."/>
            <person name="Li H."/>
            <person name="Wu Z."/>
            <person name="Yao W."/>
            <person name="Zhao P."/>
            <person name="Cao D."/>
            <person name="Yu H."/>
            <person name="Li K."/>
            <person name="Poudel K."/>
            <person name="Zhao D."/>
            <person name="Zhang F."/>
            <person name="Xia X."/>
            <person name="Chen L."/>
            <person name="Wang Q."/>
            <person name="Jing D."/>
            <person name="Cao S."/>
        </authorList>
    </citation>
    <scope>NUCLEOTIDE SEQUENCE [LARGE SCALE GENOMIC DNA]</scope>
    <source>
        <strain evidence="2">cv. Tunisia</strain>
    </source>
</reference>
<dbReference type="PANTHER" id="PTHR33133:SF1">
    <property type="entry name" value="EXPRESSED PROTEIN-RELATED"/>
    <property type="match status" value="1"/>
</dbReference>
<proteinExistence type="predicted"/>
<keyword evidence="1" id="KW-1133">Transmembrane helix</keyword>
<dbReference type="PANTHER" id="PTHR33133">
    <property type="entry name" value="OS08G0107100 PROTEIN-RELATED"/>
    <property type="match status" value="1"/>
</dbReference>
<keyword evidence="1" id="KW-0472">Membrane</keyword>
<evidence type="ECO:0000256" key="1">
    <source>
        <dbReference type="SAM" id="Phobius"/>
    </source>
</evidence>
<feature type="transmembrane region" description="Helical" evidence="1">
    <location>
        <begin position="30"/>
        <end position="53"/>
    </location>
</feature>
<keyword evidence="1" id="KW-0812">Transmembrane</keyword>
<dbReference type="Proteomes" id="UP000515151">
    <property type="component" value="Chromosome 4"/>
</dbReference>
<protein>
    <submittedName>
        <fullName evidence="3">Uncharacterized protein LOC116204181</fullName>
    </submittedName>
</protein>
<dbReference type="RefSeq" id="XP_031392112.1">
    <property type="nucleotide sequence ID" value="XM_031536252.1"/>
</dbReference>
<name>A0A6P8D4T8_PUNGR</name>
<accession>A0A6P8D4T8</accession>
<dbReference type="AlphaFoldDB" id="A0A6P8D4T8"/>
<evidence type="ECO:0000313" key="3">
    <source>
        <dbReference type="RefSeq" id="XP_031392112.1"/>
    </source>
</evidence>
<keyword evidence="2" id="KW-1185">Reference proteome</keyword>
<feature type="transmembrane region" description="Helical" evidence="1">
    <location>
        <begin position="185"/>
        <end position="205"/>
    </location>
</feature>
<gene>
    <name evidence="3" type="primary">LOC116204181</name>
</gene>
<dbReference type="GeneID" id="116204181"/>
<feature type="transmembrane region" description="Helical" evidence="1">
    <location>
        <begin position="131"/>
        <end position="158"/>
    </location>
</feature>
<feature type="transmembrane region" description="Helical" evidence="1">
    <location>
        <begin position="226"/>
        <end position="251"/>
    </location>
</feature>
<feature type="transmembrane region" description="Helical" evidence="1">
    <location>
        <begin position="73"/>
        <end position="106"/>
    </location>
</feature>
<organism evidence="2 3">
    <name type="scientific">Punica granatum</name>
    <name type="common">Pomegranate</name>
    <dbReference type="NCBI Taxonomy" id="22663"/>
    <lineage>
        <taxon>Eukaryota</taxon>
        <taxon>Viridiplantae</taxon>
        <taxon>Streptophyta</taxon>
        <taxon>Embryophyta</taxon>
        <taxon>Tracheophyta</taxon>
        <taxon>Spermatophyta</taxon>
        <taxon>Magnoliopsida</taxon>
        <taxon>eudicotyledons</taxon>
        <taxon>Gunneridae</taxon>
        <taxon>Pentapetalae</taxon>
        <taxon>rosids</taxon>
        <taxon>malvids</taxon>
        <taxon>Myrtales</taxon>
        <taxon>Lythraceae</taxon>
        <taxon>Punica</taxon>
    </lineage>
</organism>